<feature type="non-terminal residue" evidence="1">
    <location>
        <position position="1"/>
    </location>
</feature>
<dbReference type="Proteomes" id="UP000603453">
    <property type="component" value="Unassembled WGS sequence"/>
</dbReference>
<dbReference type="EMBL" id="JAEPRD010000132">
    <property type="protein sequence ID" value="KAG2197232.1"/>
    <property type="molecule type" value="Genomic_DNA"/>
</dbReference>
<dbReference type="AlphaFoldDB" id="A0A8H7QRS6"/>
<proteinExistence type="predicted"/>
<reference evidence="1" key="1">
    <citation type="submission" date="2020-12" db="EMBL/GenBank/DDBJ databases">
        <title>Metabolic potential, ecology and presence of endohyphal bacteria is reflected in genomic diversity of Mucoromycotina.</title>
        <authorList>
            <person name="Muszewska A."/>
            <person name="Okrasinska A."/>
            <person name="Steczkiewicz K."/>
            <person name="Drgas O."/>
            <person name="Orlowska M."/>
            <person name="Perlinska-Lenart U."/>
            <person name="Aleksandrzak-Piekarczyk T."/>
            <person name="Szatraj K."/>
            <person name="Zielenkiewicz U."/>
            <person name="Pilsyk S."/>
            <person name="Malc E."/>
            <person name="Mieczkowski P."/>
            <person name="Kruszewska J.S."/>
            <person name="Biernat P."/>
            <person name="Pawlowska J."/>
        </authorList>
    </citation>
    <scope>NUCLEOTIDE SEQUENCE</scope>
    <source>
        <strain evidence="1">WA0000017839</strain>
    </source>
</reference>
<comment type="caution">
    <text evidence="1">The sequence shown here is derived from an EMBL/GenBank/DDBJ whole genome shotgun (WGS) entry which is preliminary data.</text>
</comment>
<evidence type="ECO:0000313" key="1">
    <source>
        <dbReference type="EMBL" id="KAG2197232.1"/>
    </source>
</evidence>
<keyword evidence="2" id="KW-1185">Reference proteome</keyword>
<gene>
    <name evidence="1" type="ORF">INT47_003607</name>
</gene>
<sequence>MSTAVMESHGEVKVNQGNKKRKFSEIPYDSWEDTSEEEIVVEEDVEMNVWDVWKEILKTMQNDGNIDKYSLEHLNIVQLGNKHGSKFTREYYPKELIKKTGLTFDAHLLKIKNSITAYLIL</sequence>
<accession>A0A8H7QRS6</accession>
<evidence type="ECO:0000313" key="2">
    <source>
        <dbReference type="Proteomes" id="UP000603453"/>
    </source>
</evidence>
<protein>
    <submittedName>
        <fullName evidence="1">Uncharacterized protein</fullName>
    </submittedName>
</protein>
<name>A0A8H7QRS6_9FUNG</name>
<organism evidence="1 2">
    <name type="scientific">Mucor saturninus</name>
    <dbReference type="NCBI Taxonomy" id="64648"/>
    <lineage>
        <taxon>Eukaryota</taxon>
        <taxon>Fungi</taxon>
        <taxon>Fungi incertae sedis</taxon>
        <taxon>Mucoromycota</taxon>
        <taxon>Mucoromycotina</taxon>
        <taxon>Mucoromycetes</taxon>
        <taxon>Mucorales</taxon>
        <taxon>Mucorineae</taxon>
        <taxon>Mucoraceae</taxon>
        <taxon>Mucor</taxon>
    </lineage>
</organism>